<proteinExistence type="predicted"/>
<evidence type="ECO:0000256" key="1">
    <source>
        <dbReference type="SAM" id="MobiDB-lite"/>
    </source>
</evidence>
<dbReference type="OrthoDB" id="6618101at2759"/>
<name>A0A210R075_MIZYE</name>
<organism evidence="2 3">
    <name type="scientific">Mizuhopecten yessoensis</name>
    <name type="common">Japanese scallop</name>
    <name type="synonym">Patinopecten yessoensis</name>
    <dbReference type="NCBI Taxonomy" id="6573"/>
    <lineage>
        <taxon>Eukaryota</taxon>
        <taxon>Metazoa</taxon>
        <taxon>Spiralia</taxon>
        <taxon>Lophotrochozoa</taxon>
        <taxon>Mollusca</taxon>
        <taxon>Bivalvia</taxon>
        <taxon>Autobranchia</taxon>
        <taxon>Pteriomorphia</taxon>
        <taxon>Pectinida</taxon>
        <taxon>Pectinoidea</taxon>
        <taxon>Pectinidae</taxon>
        <taxon>Mizuhopecten</taxon>
    </lineage>
</organism>
<accession>A0A210R075</accession>
<dbReference type="Proteomes" id="UP000242188">
    <property type="component" value="Unassembled WGS sequence"/>
</dbReference>
<reference evidence="2 3" key="1">
    <citation type="journal article" date="2017" name="Nat. Ecol. Evol.">
        <title>Scallop genome provides insights into evolution of bilaterian karyotype and development.</title>
        <authorList>
            <person name="Wang S."/>
            <person name="Zhang J."/>
            <person name="Jiao W."/>
            <person name="Li J."/>
            <person name="Xun X."/>
            <person name="Sun Y."/>
            <person name="Guo X."/>
            <person name="Huan P."/>
            <person name="Dong B."/>
            <person name="Zhang L."/>
            <person name="Hu X."/>
            <person name="Sun X."/>
            <person name="Wang J."/>
            <person name="Zhao C."/>
            <person name="Wang Y."/>
            <person name="Wang D."/>
            <person name="Huang X."/>
            <person name="Wang R."/>
            <person name="Lv J."/>
            <person name="Li Y."/>
            <person name="Zhang Z."/>
            <person name="Liu B."/>
            <person name="Lu W."/>
            <person name="Hui Y."/>
            <person name="Liang J."/>
            <person name="Zhou Z."/>
            <person name="Hou R."/>
            <person name="Li X."/>
            <person name="Liu Y."/>
            <person name="Li H."/>
            <person name="Ning X."/>
            <person name="Lin Y."/>
            <person name="Zhao L."/>
            <person name="Xing Q."/>
            <person name="Dou J."/>
            <person name="Li Y."/>
            <person name="Mao J."/>
            <person name="Guo H."/>
            <person name="Dou H."/>
            <person name="Li T."/>
            <person name="Mu C."/>
            <person name="Jiang W."/>
            <person name="Fu Q."/>
            <person name="Fu X."/>
            <person name="Miao Y."/>
            <person name="Liu J."/>
            <person name="Yu Q."/>
            <person name="Li R."/>
            <person name="Liao H."/>
            <person name="Li X."/>
            <person name="Kong Y."/>
            <person name="Jiang Z."/>
            <person name="Chourrout D."/>
            <person name="Li R."/>
            <person name="Bao Z."/>
        </authorList>
    </citation>
    <scope>NUCLEOTIDE SEQUENCE [LARGE SCALE GENOMIC DNA]</scope>
    <source>
        <strain evidence="2 3">PY_sf001</strain>
    </source>
</reference>
<sequence>MKNMNNRKRVSFGSKGSMVETWIIEDFQEPETDGQIYRNLVNKSSECRYTQSNACALKHRFGVRIHSGIRESSQLSVTKADCDREVSYTLESRDNPFMPGSDLCKEAEEILQKATIIRDRFILRDETDGTPEEEVTSETKLELHSPGNGKDCSVVEETLLPQTSASVNAAPNAKARQNGKIDDTVSPTTVKVEVGGGQSDGLMVIGDNKDKKKQKKCCSVM</sequence>
<evidence type="ECO:0000313" key="2">
    <source>
        <dbReference type="EMBL" id="OWF54374.1"/>
    </source>
</evidence>
<comment type="caution">
    <text evidence="2">The sequence shown here is derived from an EMBL/GenBank/DDBJ whole genome shotgun (WGS) entry which is preliminary data.</text>
</comment>
<dbReference type="AlphaFoldDB" id="A0A210R075"/>
<feature type="compositionally biased region" description="Basic residues" evidence="1">
    <location>
        <begin position="211"/>
        <end position="221"/>
    </location>
</feature>
<dbReference type="EMBL" id="NEDP02001056">
    <property type="protein sequence ID" value="OWF54374.1"/>
    <property type="molecule type" value="Genomic_DNA"/>
</dbReference>
<protein>
    <submittedName>
        <fullName evidence="2">Uncharacterized protein</fullName>
    </submittedName>
</protein>
<evidence type="ECO:0000313" key="3">
    <source>
        <dbReference type="Proteomes" id="UP000242188"/>
    </source>
</evidence>
<keyword evidence="3" id="KW-1185">Reference proteome</keyword>
<feature type="region of interest" description="Disordered" evidence="1">
    <location>
        <begin position="193"/>
        <end position="221"/>
    </location>
</feature>
<gene>
    <name evidence="2" type="ORF">KP79_PYT08325</name>
</gene>